<feature type="non-terminal residue" evidence="2">
    <location>
        <position position="457"/>
    </location>
</feature>
<evidence type="ECO:0000259" key="1">
    <source>
        <dbReference type="Pfam" id="PF06985"/>
    </source>
</evidence>
<organism evidence="2 3">
    <name type="scientific">Ophiobolus disseminans</name>
    <dbReference type="NCBI Taxonomy" id="1469910"/>
    <lineage>
        <taxon>Eukaryota</taxon>
        <taxon>Fungi</taxon>
        <taxon>Dikarya</taxon>
        <taxon>Ascomycota</taxon>
        <taxon>Pezizomycotina</taxon>
        <taxon>Dothideomycetes</taxon>
        <taxon>Pleosporomycetidae</taxon>
        <taxon>Pleosporales</taxon>
        <taxon>Pleosporineae</taxon>
        <taxon>Phaeosphaeriaceae</taxon>
        <taxon>Ophiobolus</taxon>
    </lineage>
</organism>
<dbReference type="Pfam" id="PF06985">
    <property type="entry name" value="HET"/>
    <property type="match status" value="1"/>
</dbReference>
<evidence type="ECO:0000313" key="2">
    <source>
        <dbReference type="EMBL" id="KAF2829866.1"/>
    </source>
</evidence>
<feature type="non-terminal residue" evidence="2">
    <location>
        <position position="1"/>
    </location>
</feature>
<reference evidence="2" key="1">
    <citation type="journal article" date="2020" name="Stud. Mycol.">
        <title>101 Dothideomycetes genomes: a test case for predicting lifestyles and emergence of pathogens.</title>
        <authorList>
            <person name="Haridas S."/>
            <person name="Albert R."/>
            <person name="Binder M."/>
            <person name="Bloem J."/>
            <person name="Labutti K."/>
            <person name="Salamov A."/>
            <person name="Andreopoulos B."/>
            <person name="Baker S."/>
            <person name="Barry K."/>
            <person name="Bills G."/>
            <person name="Bluhm B."/>
            <person name="Cannon C."/>
            <person name="Castanera R."/>
            <person name="Culley D."/>
            <person name="Daum C."/>
            <person name="Ezra D."/>
            <person name="Gonzalez J."/>
            <person name="Henrissat B."/>
            <person name="Kuo A."/>
            <person name="Liang C."/>
            <person name="Lipzen A."/>
            <person name="Lutzoni F."/>
            <person name="Magnuson J."/>
            <person name="Mondo S."/>
            <person name="Nolan M."/>
            <person name="Ohm R."/>
            <person name="Pangilinan J."/>
            <person name="Park H.-J."/>
            <person name="Ramirez L."/>
            <person name="Alfaro M."/>
            <person name="Sun H."/>
            <person name="Tritt A."/>
            <person name="Yoshinaga Y."/>
            <person name="Zwiers L.-H."/>
            <person name="Turgeon B."/>
            <person name="Goodwin S."/>
            <person name="Spatafora J."/>
            <person name="Crous P."/>
            <person name="Grigoriev I."/>
        </authorList>
    </citation>
    <scope>NUCLEOTIDE SEQUENCE</scope>
    <source>
        <strain evidence="2">CBS 113818</strain>
    </source>
</reference>
<protein>
    <recommendedName>
        <fullName evidence="1">Heterokaryon incompatibility domain-containing protein</fullName>
    </recommendedName>
</protein>
<dbReference type="Proteomes" id="UP000799424">
    <property type="component" value="Unassembled WGS sequence"/>
</dbReference>
<dbReference type="AlphaFoldDB" id="A0A6A7A9I2"/>
<proteinExistence type="predicted"/>
<dbReference type="OrthoDB" id="3557394at2759"/>
<gene>
    <name evidence="2" type="ORF">CC86DRAFT_272032</name>
</gene>
<dbReference type="PANTHER" id="PTHR24148">
    <property type="entry name" value="ANKYRIN REPEAT DOMAIN-CONTAINING PROTEIN 39 HOMOLOG-RELATED"/>
    <property type="match status" value="1"/>
</dbReference>
<dbReference type="Pfam" id="PF26639">
    <property type="entry name" value="Het-6_barrel"/>
    <property type="match status" value="1"/>
</dbReference>
<evidence type="ECO:0000313" key="3">
    <source>
        <dbReference type="Proteomes" id="UP000799424"/>
    </source>
</evidence>
<dbReference type="InterPro" id="IPR052895">
    <property type="entry name" value="HetReg/Transcr_Mod"/>
</dbReference>
<dbReference type="EMBL" id="MU006220">
    <property type="protein sequence ID" value="KAF2829866.1"/>
    <property type="molecule type" value="Genomic_DNA"/>
</dbReference>
<feature type="domain" description="Heterokaryon incompatibility" evidence="1">
    <location>
        <begin position="31"/>
        <end position="123"/>
    </location>
</feature>
<keyword evidence="3" id="KW-1185">Reference proteome</keyword>
<dbReference type="InterPro" id="IPR010730">
    <property type="entry name" value="HET"/>
</dbReference>
<name>A0A6A7A9I2_9PLEO</name>
<accession>A0A6A7A9I2</accession>
<dbReference type="PANTHER" id="PTHR24148:SF73">
    <property type="entry name" value="HET DOMAIN PROTEIN (AFU_ORTHOLOGUE AFUA_8G01020)"/>
    <property type="match status" value="1"/>
</dbReference>
<sequence length="457" mass="51707">QIRVVDLLPGSGLDPITLECRIITLNGGRSFEALSYVWGDLLSPRTVKISGYNVEITQPLHVAFQNLRDSDETRTLWVDQVCINQLDDIEKSHQVSLMRTIYRKCTQCVIWLGEIPSDRQFSTVDAKVAMDFIHIMAYDKSYLTKVHTFVTHDGAGKRARKAFEALIMGGNPCLSKFPAVRDVSYSITPATLFARVTLDLIRIDKDLRSLLGARELQHITPDLPTWAVDFASSSAIGKRQTKWWQHSHRYLRWTASKGLNFRLEASKDDKTLSLSGILIDRVQKVGEVYHVKIEDEIDDERVRETIVQSRRILEEYQASCSSDLEGDYVSGGTLNDAFWRTVLGNLIMAELPKGVPKYYHKDDFDAYVEKGTHSRLTLSLHGLVPNHVFFITTKGYIGMGSPDVQEGDEVHIFGGGRVPFVIRPQNISFLEGSDTKSRRYHLVCDVYVHGIMRGEAV</sequence>